<keyword evidence="2" id="KW-0812">Transmembrane</keyword>
<keyword evidence="2" id="KW-0472">Membrane</keyword>
<name>A0A8S5M0E9_9CAUD</name>
<evidence type="ECO:0000313" key="3">
    <source>
        <dbReference type="EMBL" id="DAD75706.1"/>
    </source>
</evidence>
<feature type="transmembrane region" description="Helical" evidence="2">
    <location>
        <begin position="705"/>
        <end position="737"/>
    </location>
</feature>
<feature type="transmembrane region" description="Helical" evidence="2">
    <location>
        <begin position="667"/>
        <end position="685"/>
    </location>
</feature>
<keyword evidence="1" id="KW-0175">Coiled coil</keyword>
<proteinExistence type="predicted"/>
<feature type="transmembrane region" description="Helical" evidence="2">
    <location>
        <begin position="426"/>
        <end position="449"/>
    </location>
</feature>
<feature type="coiled-coil region" evidence="1">
    <location>
        <begin position="16"/>
        <end position="145"/>
    </location>
</feature>
<feature type="transmembrane region" description="Helical" evidence="2">
    <location>
        <begin position="486"/>
        <end position="509"/>
    </location>
</feature>
<reference evidence="3" key="1">
    <citation type="journal article" date="2021" name="Proc. Natl. Acad. Sci. U.S.A.">
        <title>A Catalog of Tens of Thousands of Viruses from Human Metagenomes Reveals Hidden Associations with Chronic Diseases.</title>
        <authorList>
            <person name="Tisza M.J."/>
            <person name="Buck C.B."/>
        </authorList>
    </citation>
    <scope>NUCLEOTIDE SEQUENCE</scope>
    <source>
        <strain evidence="3">CtZDd15</strain>
    </source>
</reference>
<feature type="transmembrane region" description="Helical" evidence="2">
    <location>
        <begin position="607"/>
        <end position="623"/>
    </location>
</feature>
<feature type="transmembrane region" description="Helical" evidence="2">
    <location>
        <begin position="582"/>
        <end position="600"/>
    </location>
</feature>
<feature type="transmembrane region" description="Helical" evidence="2">
    <location>
        <begin position="521"/>
        <end position="539"/>
    </location>
</feature>
<protein>
    <submittedName>
        <fullName evidence="3">Minor tail protein</fullName>
    </submittedName>
</protein>
<dbReference type="EMBL" id="BK014788">
    <property type="protein sequence ID" value="DAD75706.1"/>
    <property type="molecule type" value="Genomic_DNA"/>
</dbReference>
<keyword evidence="2" id="KW-1133">Transmembrane helix</keyword>
<feature type="transmembrane region" description="Helical" evidence="2">
    <location>
        <begin position="643"/>
        <end position="660"/>
    </location>
</feature>
<organism evidence="3">
    <name type="scientific">Myoviridae sp. ctZDd15</name>
    <dbReference type="NCBI Taxonomy" id="2826664"/>
    <lineage>
        <taxon>Viruses</taxon>
        <taxon>Duplodnaviria</taxon>
        <taxon>Heunggongvirae</taxon>
        <taxon>Uroviricota</taxon>
        <taxon>Caudoviricetes</taxon>
    </lineage>
</organism>
<feature type="transmembrane region" description="Helical" evidence="2">
    <location>
        <begin position="400"/>
        <end position="419"/>
    </location>
</feature>
<evidence type="ECO:0000256" key="2">
    <source>
        <dbReference type="SAM" id="Phobius"/>
    </source>
</evidence>
<feature type="transmembrane region" description="Helical" evidence="2">
    <location>
        <begin position="461"/>
        <end position="479"/>
    </location>
</feature>
<sequence length="859" mass="89370">MASADGSIVITTEVDDKKASRELDKLTKKIEKLEQSLASDQAQRGGIQRELEAAKQAAGETINTVERLKKELASAQNVISGGTPTDPTSYISALERQKRLTTELKEQESILQQQDKDVQRLDAQYTKLTDKAIQEAEALERAKDQAGELHQKMASAEPSSEKMAKSIEKAQKSATRFSLRLREVIRSALVFTLISQGLASFRSWLGKVIKSNDEASAAINRLKAALLTMAQPLVDVILPAFTKFVNILTSVVMLTAKMLSAMFGKTLEESKESAENLNQETEAIEGTGDAAKKASKSLASFDEINKLSGGANQSKDNQGGGPDFDGLGEQSKWLEGMMNKVAAWVPVAMLLGGIALVAIGASMGSLPLVAAGLLLLAYGGTLASDNEELQSWVDKLGLDSVQEFVVLAIMLGGIAMVAIGAMTGNILLVMAGLMLIGAAVVYAHASGMLEDWAEKLGLSRAAQYVTAALLIAGFALVCIGAAKGNILMVISGLTLLAVGIYVGTQSGVISDWAKKLGLDSALDYVAAALQVAGFALICIGAAKGSILAVIAGAALLGVGIVLDVVDEQTLTAWWEKLQLTTVMQWITVALMLAGITMIAIGAATANMILLLVGAGLLGVGLALGERNDTLKSWVETLGLDQVIGWVSVALMLVGIGLVGVGLSIGNIFAFLAGAAMLLGGLAIGAESGTFGSWVEALHLQEVAGWVSTAMLLAGIAMVAIGATTTNIGLIMAGLALLGGGTALKMGSNSLKRGSGFSKAALASMPSISSYPIPALASGAVIPPNREFLAVLGDQTRGTNIEAPISEIEAAVARGIQRAGGTGGGDTTVILEVDRQVLGRVTYRANQAESRRVGVELVEV</sequence>
<feature type="transmembrane region" description="Helical" evidence="2">
    <location>
        <begin position="546"/>
        <end position="562"/>
    </location>
</feature>
<feature type="transmembrane region" description="Helical" evidence="2">
    <location>
        <begin position="347"/>
        <end position="380"/>
    </location>
</feature>
<accession>A0A8S5M0E9</accession>
<evidence type="ECO:0000256" key="1">
    <source>
        <dbReference type="SAM" id="Coils"/>
    </source>
</evidence>